<dbReference type="AlphaFoldDB" id="A0A1I2KR98"/>
<protein>
    <submittedName>
        <fullName evidence="1">Uncharacterized protein</fullName>
    </submittedName>
</protein>
<gene>
    <name evidence="1" type="ORF">SAMN04487885_106161</name>
</gene>
<accession>A0A1I2KR98</accession>
<keyword evidence="2" id="KW-1185">Reference proteome</keyword>
<dbReference type="STRING" id="1529.SAMN04487885_106161"/>
<evidence type="ECO:0000313" key="1">
    <source>
        <dbReference type="EMBL" id="SFF68760.1"/>
    </source>
</evidence>
<dbReference type="RefSeq" id="WP_074845086.1">
    <property type="nucleotide sequence ID" value="NZ_FOOE01000006.1"/>
</dbReference>
<reference evidence="1 2" key="1">
    <citation type="submission" date="2016-10" db="EMBL/GenBank/DDBJ databases">
        <authorList>
            <person name="de Groot N.N."/>
        </authorList>
    </citation>
    <scope>NUCLEOTIDE SEQUENCE [LARGE SCALE GENOMIC DNA]</scope>
    <source>
        <strain evidence="1 2">NLAE-zl-G419</strain>
    </source>
</reference>
<dbReference type="EMBL" id="FOOE01000006">
    <property type="protein sequence ID" value="SFF68760.1"/>
    <property type="molecule type" value="Genomic_DNA"/>
</dbReference>
<sequence length="72" mass="8313">MKGKQEDIFRTQTRKIQQCNCGHISGKKTILANFCRVGITTEFLDNGVFKNNHELCIENNFCPQCGKKYKDQ</sequence>
<proteinExistence type="predicted"/>
<name>A0A1I2KR98_9CLOT</name>
<evidence type="ECO:0000313" key="2">
    <source>
        <dbReference type="Proteomes" id="UP000182135"/>
    </source>
</evidence>
<organism evidence="1 2">
    <name type="scientific">Clostridium cadaveris</name>
    <dbReference type="NCBI Taxonomy" id="1529"/>
    <lineage>
        <taxon>Bacteria</taxon>
        <taxon>Bacillati</taxon>
        <taxon>Bacillota</taxon>
        <taxon>Clostridia</taxon>
        <taxon>Eubacteriales</taxon>
        <taxon>Clostridiaceae</taxon>
        <taxon>Clostridium</taxon>
    </lineage>
</organism>
<dbReference type="Proteomes" id="UP000182135">
    <property type="component" value="Unassembled WGS sequence"/>
</dbReference>